<comment type="caution">
    <text evidence="1">The sequence shown here is derived from an EMBL/GenBank/DDBJ whole genome shotgun (WGS) entry which is preliminary data.</text>
</comment>
<sequence>MFAIWLPTNAIGAAMPLRDYLTAKNKAPSMSSQLDDYIRKSLDNVMLSRVIGSEIDDLEKLYLSDTGYRDEEAAESPFDDPAVAAFFADMEELNRKSVLLLAALAKLMAALMKNGRDEFVEVVHDALTEYQTFEDVMKDFEGPQKQEE</sequence>
<reference evidence="1 2" key="1">
    <citation type="submission" date="2017-10" db="EMBL/GenBank/DDBJ databases">
        <title>Comparative genomics in systemic dimorphic fungi from Ajellomycetaceae.</title>
        <authorList>
            <person name="Munoz J.F."/>
            <person name="Mcewen J.G."/>
            <person name="Clay O.K."/>
            <person name="Cuomo C.A."/>
        </authorList>
    </citation>
    <scope>NUCLEOTIDE SEQUENCE [LARGE SCALE GENOMIC DNA]</scope>
    <source>
        <strain evidence="1 2">UAMH7299</strain>
    </source>
</reference>
<proteinExistence type="predicted"/>
<evidence type="ECO:0000313" key="2">
    <source>
        <dbReference type="Proteomes" id="UP000224634"/>
    </source>
</evidence>
<protein>
    <submittedName>
        <fullName evidence="1">Uncharacterized protein</fullName>
    </submittedName>
</protein>
<organism evidence="1 2">
    <name type="scientific">Polytolypa hystricis (strain UAMH7299)</name>
    <dbReference type="NCBI Taxonomy" id="1447883"/>
    <lineage>
        <taxon>Eukaryota</taxon>
        <taxon>Fungi</taxon>
        <taxon>Dikarya</taxon>
        <taxon>Ascomycota</taxon>
        <taxon>Pezizomycotina</taxon>
        <taxon>Eurotiomycetes</taxon>
        <taxon>Eurotiomycetidae</taxon>
        <taxon>Onygenales</taxon>
        <taxon>Onygenales incertae sedis</taxon>
        <taxon>Polytolypa</taxon>
    </lineage>
</organism>
<dbReference type="EMBL" id="PDNA01000320">
    <property type="protein sequence ID" value="PGG97477.1"/>
    <property type="molecule type" value="Genomic_DNA"/>
</dbReference>
<name>A0A2B7WLU6_POLH7</name>
<evidence type="ECO:0000313" key="1">
    <source>
        <dbReference type="EMBL" id="PGG97477.1"/>
    </source>
</evidence>
<dbReference type="Proteomes" id="UP000224634">
    <property type="component" value="Unassembled WGS sequence"/>
</dbReference>
<dbReference type="AlphaFoldDB" id="A0A2B7WLU6"/>
<accession>A0A2B7WLU6</accession>
<keyword evidence="2" id="KW-1185">Reference proteome</keyword>
<gene>
    <name evidence="1" type="ORF">AJ80_09696</name>
</gene>